<accession>A0AAD6D2W9</accession>
<proteinExistence type="inferred from homology"/>
<keyword evidence="5" id="KW-0336">GPI-anchor</keyword>
<keyword evidence="7 9" id="KW-1015">Disulfide bond</keyword>
<keyword evidence="9" id="KW-0349">Heme</keyword>
<feature type="signal peptide" evidence="10">
    <location>
        <begin position="1"/>
        <end position="19"/>
    </location>
</feature>
<keyword evidence="9" id="KW-0479">Metal-binding</keyword>
<evidence type="ECO:0000256" key="1">
    <source>
        <dbReference type="ARBA" id="ARBA00004589"/>
    </source>
</evidence>
<dbReference type="Proteomes" id="UP001220324">
    <property type="component" value="Unassembled WGS sequence"/>
</dbReference>
<reference evidence="12 13" key="1">
    <citation type="journal article" date="2023" name="IMA Fungus">
        <title>Comparative genomic study of the Penicillium genus elucidates a diverse pangenome and 15 lateral gene transfer events.</title>
        <authorList>
            <person name="Petersen C."/>
            <person name="Sorensen T."/>
            <person name="Nielsen M.R."/>
            <person name="Sondergaard T.E."/>
            <person name="Sorensen J.L."/>
            <person name="Fitzpatrick D.A."/>
            <person name="Frisvad J.C."/>
            <person name="Nielsen K.L."/>
        </authorList>
    </citation>
    <scope>NUCLEOTIDE SEQUENCE [LARGE SCALE GENOMIC DNA]</scope>
    <source>
        <strain evidence="12 13">IBT 35679</strain>
    </source>
</reference>
<keyword evidence="9" id="KW-0408">Iron</keyword>
<sequence length="94" mass="10158">MKLSIYVPLATFLAFFAVAERTDDSPSVCLNTCLNEAALVAGCTSQWDHTCTCPSKPFMDTLGTCLTDSCTDEDLTMAKKLHQERCNGGDNSDA</sequence>
<evidence type="ECO:0000259" key="11">
    <source>
        <dbReference type="PROSITE" id="PS52012"/>
    </source>
</evidence>
<protein>
    <recommendedName>
        <fullName evidence="11">CFEM domain-containing protein</fullName>
    </recommendedName>
</protein>
<evidence type="ECO:0000313" key="12">
    <source>
        <dbReference type="EMBL" id="KAJ5552539.1"/>
    </source>
</evidence>
<evidence type="ECO:0000256" key="8">
    <source>
        <dbReference type="ARBA" id="ARBA00023288"/>
    </source>
</evidence>
<comment type="similarity">
    <text evidence="3">Belongs to the RBT5 family.</text>
</comment>
<dbReference type="SMART" id="SM00747">
    <property type="entry name" value="CFEM"/>
    <property type="match status" value="1"/>
</dbReference>
<keyword evidence="5" id="KW-0325">Glycoprotein</keyword>
<keyword evidence="4" id="KW-0964">Secreted</keyword>
<dbReference type="InterPro" id="IPR008427">
    <property type="entry name" value="Extracellular_membr_CFEM_dom"/>
</dbReference>
<feature type="chain" id="PRO_5042099540" description="CFEM domain-containing protein" evidence="10">
    <location>
        <begin position="20"/>
        <end position="94"/>
    </location>
</feature>
<organism evidence="12 13">
    <name type="scientific">Penicillium frequentans</name>
    <dbReference type="NCBI Taxonomy" id="3151616"/>
    <lineage>
        <taxon>Eukaryota</taxon>
        <taxon>Fungi</taxon>
        <taxon>Dikarya</taxon>
        <taxon>Ascomycota</taxon>
        <taxon>Pezizomycotina</taxon>
        <taxon>Eurotiomycetes</taxon>
        <taxon>Eurotiomycetidae</taxon>
        <taxon>Eurotiales</taxon>
        <taxon>Aspergillaceae</taxon>
        <taxon>Penicillium</taxon>
    </lineage>
</organism>
<dbReference type="PROSITE" id="PS52012">
    <property type="entry name" value="CFEM"/>
    <property type="match status" value="1"/>
</dbReference>
<evidence type="ECO:0000256" key="3">
    <source>
        <dbReference type="ARBA" id="ARBA00010031"/>
    </source>
</evidence>
<feature type="disulfide bond" evidence="9">
    <location>
        <begin position="53"/>
        <end position="86"/>
    </location>
</feature>
<dbReference type="Pfam" id="PF05730">
    <property type="entry name" value="CFEM"/>
    <property type="match status" value="1"/>
</dbReference>
<evidence type="ECO:0000256" key="4">
    <source>
        <dbReference type="ARBA" id="ARBA00022525"/>
    </source>
</evidence>
<evidence type="ECO:0000256" key="6">
    <source>
        <dbReference type="ARBA" id="ARBA00022729"/>
    </source>
</evidence>
<comment type="caution">
    <text evidence="12">The sequence shown here is derived from an EMBL/GenBank/DDBJ whole genome shotgun (WGS) entry which is preliminary data.</text>
</comment>
<evidence type="ECO:0000256" key="5">
    <source>
        <dbReference type="ARBA" id="ARBA00022622"/>
    </source>
</evidence>
<keyword evidence="13" id="KW-1185">Reference proteome</keyword>
<evidence type="ECO:0000256" key="10">
    <source>
        <dbReference type="SAM" id="SignalP"/>
    </source>
</evidence>
<dbReference type="GO" id="GO:0005576">
    <property type="term" value="C:extracellular region"/>
    <property type="evidence" value="ECO:0007669"/>
    <property type="project" value="UniProtKB-SubCell"/>
</dbReference>
<evidence type="ECO:0000256" key="9">
    <source>
        <dbReference type="PROSITE-ProRule" id="PRU01356"/>
    </source>
</evidence>
<comment type="subcellular location">
    <subcellularLocation>
        <location evidence="1">Membrane</location>
        <topology evidence="1">Lipid-anchor</topology>
        <topology evidence="1">GPI-anchor</topology>
    </subcellularLocation>
    <subcellularLocation>
        <location evidence="2">Secreted</location>
    </subcellularLocation>
</comment>
<comment type="caution">
    <text evidence="9">Lacks conserved residue(s) required for the propagation of feature annotation.</text>
</comment>
<evidence type="ECO:0000313" key="13">
    <source>
        <dbReference type="Proteomes" id="UP001220324"/>
    </source>
</evidence>
<dbReference type="EMBL" id="JAQIZZ010000002">
    <property type="protein sequence ID" value="KAJ5552539.1"/>
    <property type="molecule type" value="Genomic_DNA"/>
</dbReference>
<feature type="binding site" description="axial binding residue" evidence="9">
    <location>
        <position position="48"/>
    </location>
    <ligand>
        <name>heme</name>
        <dbReference type="ChEBI" id="CHEBI:30413"/>
    </ligand>
    <ligandPart>
        <name>Fe</name>
        <dbReference type="ChEBI" id="CHEBI:18248"/>
    </ligandPart>
</feature>
<keyword evidence="8" id="KW-0449">Lipoprotein</keyword>
<dbReference type="GO" id="GO:0046872">
    <property type="term" value="F:metal ion binding"/>
    <property type="evidence" value="ECO:0007669"/>
    <property type="project" value="UniProtKB-UniRule"/>
</dbReference>
<keyword evidence="5" id="KW-0472">Membrane</keyword>
<dbReference type="AlphaFoldDB" id="A0AAD6D2W9"/>
<dbReference type="GO" id="GO:0098552">
    <property type="term" value="C:side of membrane"/>
    <property type="evidence" value="ECO:0007669"/>
    <property type="project" value="UniProtKB-KW"/>
</dbReference>
<evidence type="ECO:0000256" key="7">
    <source>
        <dbReference type="ARBA" id="ARBA00023157"/>
    </source>
</evidence>
<evidence type="ECO:0000256" key="2">
    <source>
        <dbReference type="ARBA" id="ARBA00004613"/>
    </source>
</evidence>
<name>A0AAD6D2W9_9EURO</name>
<gene>
    <name evidence="12" type="ORF">N7494_001917</name>
</gene>
<feature type="domain" description="CFEM" evidence="11">
    <location>
        <begin position="1"/>
        <end position="94"/>
    </location>
</feature>
<keyword evidence="6 10" id="KW-0732">Signal</keyword>